<evidence type="ECO:0000256" key="1">
    <source>
        <dbReference type="SAM" id="MobiDB-lite"/>
    </source>
</evidence>
<dbReference type="AlphaFoldDB" id="A0A8S3X8R3"/>
<gene>
    <name evidence="2" type="ORF">PAPOLLO_LOCUS15480</name>
</gene>
<sequence>MRLVESSEAATEAERAALGEMRRQLREWERARRALRDEPEPEPEPAPAPAPTPELTYCRSDARIKVWVTGSGSLEKMPMWCPPTPPSSEGDVYCESWALPLYRRGAAAEALLPAVARRAGDMRAAREPRRARAAPRAAPAPPSLFARAGAPARARPRARPPPHRDAPQPEWAAGEDAALRRALRLQHLPPDPPAALAPNWDWAADLVNEAARCYRSPRACRDRHDALADPERERARRKHRKPAPARRRPDDEAPRPPLPRLDAMRDAAERRRTAPKRRLDDAAHRNPKHHALLADHGVDYDAPPPPMEVATRRAERIAKEKMKAGTAASAAAPQPAPATPQRIVVAAGGPAATGAVAVSAAPGTAAVKADAARRTPTAGAQLLYRQQALAARHHLKILHHAAAPHVQVTHYI</sequence>
<reference evidence="2" key="1">
    <citation type="submission" date="2021-04" db="EMBL/GenBank/DDBJ databases">
        <authorList>
            <person name="Tunstrom K."/>
        </authorList>
    </citation>
    <scope>NUCLEOTIDE SEQUENCE</scope>
</reference>
<dbReference type="PANTHER" id="PTHR46459">
    <property type="entry name" value="E1A-BINDING PROTEIN P400-RELATED"/>
    <property type="match status" value="1"/>
</dbReference>
<organism evidence="2 3">
    <name type="scientific">Parnassius apollo</name>
    <name type="common">Apollo butterfly</name>
    <name type="synonym">Papilio apollo</name>
    <dbReference type="NCBI Taxonomy" id="110799"/>
    <lineage>
        <taxon>Eukaryota</taxon>
        <taxon>Metazoa</taxon>
        <taxon>Ecdysozoa</taxon>
        <taxon>Arthropoda</taxon>
        <taxon>Hexapoda</taxon>
        <taxon>Insecta</taxon>
        <taxon>Pterygota</taxon>
        <taxon>Neoptera</taxon>
        <taxon>Endopterygota</taxon>
        <taxon>Lepidoptera</taxon>
        <taxon>Glossata</taxon>
        <taxon>Ditrysia</taxon>
        <taxon>Papilionoidea</taxon>
        <taxon>Papilionidae</taxon>
        <taxon>Parnassiinae</taxon>
        <taxon>Parnassini</taxon>
        <taxon>Parnassius</taxon>
        <taxon>Parnassius</taxon>
    </lineage>
</organism>
<feature type="compositionally biased region" description="Basic residues" evidence="1">
    <location>
        <begin position="235"/>
        <end position="246"/>
    </location>
</feature>
<dbReference type="GO" id="GO:0000812">
    <property type="term" value="C:Swr1 complex"/>
    <property type="evidence" value="ECO:0007669"/>
    <property type="project" value="TreeGrafter"/>
</dbReference>
<dbReference type="EMBL" id="CAJQZP010001037">
    <property type="protein sequence ID" value="CAG5010866.1"/>
    <property type="molecule type" value="Genomic_DNA"/>
</dbReference>
<comment type="caution">
    <text evidence="2">The sequence shown here is derived from an EMBL/GenBank/DDBJ whole genome shotgun (WGS) entry which is preliminary data.</text>
</comment>
<dbReference type="Proteomes" id="UP000691718">
    <property type="component" value="Unassembled WGS sequence"/>
</dbReference>
<feature type="compositionally biased region" description="Low complexity" evidence="1">
    <location>
        <begin position="1"/>
        <end position="10"/>
    </location>
</feature>
<evidence type="ECO:0000313" key="3">
    <source>
        <dbReference type="Proteomes" id="UP000691718"/>
    </source>
</evidence>
<proteinExistence type="predicted"/>
<protein>
    <submittedName>
        <fullName evidence="2">(apollo) hypothetical protein</fullName>
    </submittedName>
</protein>
<feature type="compositionally biased region" description="Basic and acidic residues" evidence="1">
    <location>
        <begin position="12"/>
        <end position="38"/>
    </location>
</feature>
<feature type="region of interest" description="Disordered" evidence="1">
    <location>
        <begin position="218"/>
        <end position="302"/>
    </location>
</feature>
<evidence type="ECO:0000313" key="2">
    <source>
        <dbReference type="EMBL" id="CAG5010866.1"/>
    </source>
</evidence>
<feature type="compositionally biased region" description="Basic and acidic residues" evidence="1">
    <location>
        <begin position="262"/>
        <end position="284"/>
    </location>
</feature>
<dbReference type="GO" id="GO:0003682">
    <property type="term" value="F:chromatin binding"/>
    <property type="evidence" value="ECO:0007669"/>
    <property type="project" value="TreeGrafter"/>
</dbReference>
<feature type="region of interest" description="Disordered" evidence="1">
    <location>
        <begin position="122"/>
        <end position="172"/>
    </location>
</feature>
<dbReference type="PANTHER" id="PTHR46459:SF1">
    <property type="entry name" value="E1A-BINDING PROTEIN P400"/>
    <property type="match status" value="1"/>
</dbReference>
<dbReference type="OrthoDB" id="372624at2759"/>
<accession>A0A8S3X8R3</accession>
<dbReference type="GO" id="GO:0006281">
    <property type="term" value="P:DNA repair"/>
    <property type="evidence" value="ECO:0007669"/>
    <property type="project" value="TreeGrafter"/>
</dbReference>
<name>A0A8S3X8R3_PARAO</name>
<feature type="compositionally biased region" description="Low complexity" evidence="1">
    <location>
        <begin position="143"/>
        <end position="153"/>
    </location>
</feature>
<feature type="region of interest" description="Disordered" evidence="1">
    <location>
        <begin position="1"/>
        <end position="55"/>
    </location>
</feature>
<dbReference type="GO" id="GO:0035267">
    <property type="term" value="C:NuA4 histone acetyltransferase complex"/>
    <property type="evidence" value="ECO:0007669"/>
    <property type="project" value="TreeGrafter"/>
</dbReference>
<feature type="compositionally biased region" description="Basic and acidic residues" evidence="1">
    <location>
        <begin position="219"/>
        <end position="234"/>
    </location>
</feature>
<keyword evidence="3" id="KW-1185">Reference proteome</keyword>